<dbReference type="EMBL" id="FZMP01000026">
    <property type="protein sequence ID" value="SNQ59534.1"/>
    <property type="molecule type" value="Genomic_DNA"/>
</dbReference>
<evidence type="ECO:0000313" key="1">
    <source>
        <dbReference type="EMBL" id="SNQ59534.1"/>
    </source>
</evidence>
<proteinExistence type="predicted"/>
<name>A0A284VJT7_9EURY</name>
<evidence type="ECO:0000313" key="2">
    <source>
        <dbReference type="Proteomes" id="UP000218615"/>
    </source>
</evidence>
<organism evidence="1 2">
    <name type="scientific">Candidatus Methanoperedens nitratireducens</name>
    <dbReference type="NCBI Taxonomy" id="1392998"/>
    <lineage>
        <taxon>Archaea</taxon>
        <taxon>Methanobacteriati</taxon>
        <taxon>Methanobacteriota</taxon>
        <taxon>Stenosarchaea group</taxon>
        <taxon>Methanomicrobia</taxon>
        <taxon>Methanosarcinales</taxon>
        <taxon>ANME-2 cluster</taxon>
        <taxon>Candidatus Methanoperedentaceae</taxon>
        <taxon>Candidatus Methanoperedens</taxon>
    </lineage>
</organism>
<dbReference type="Proteomes" id="UP000218615">
    <property type="component" value="Unassembled WGS sequence"/>
</dbReference>
<keyword evidence="2" id="KW-1185">Reference proteome</keyword>
<dbReference type="RefSeq" id="WP_256999926.1">
    <property type="nucleotide sequence ID" value="NZ_FZMP01000026.1"/>
</dbReference>
<reference evidence="2" key="1">
    <citation type="submission" date="2017-06" db="EMBL/GenBank/DDBJ databases">
        <authorList>
            <person name="Cremers G."/>
        </authorList>
    </citation>
    <scope>NUCLEOTIDE SEQUENCE [LARGE SCALE GENOMIC DNA]</scope>
</reference>
<dbReference type="AlphaFoldDB" id="A0A284VJT7"/>
<gene>
    <name evidence="1" type="ORF">MNV_1210017</name>
</gene>
<accession>A0A284VJT7</accession>
<protein>
    <submittedName>
        <fullName evidence="1">Uncharacterized protein</fullName>
    </submittedName>
</protein>
<sequence>MKLILKLNPKTTIARFHELERRLQMDFKDAVEDMHLEGSETEPN</sequence>